<evidence type="ECO:0000256" key="1">
    <source>
        <dbReference type="ARBA" id="ARBA00010838"/>
    </source>
</evidence>
<keyword evidence="3" id="KW-0326">Glycosidase</keyword>
<evidence type="ECO:0000256" key="2">
    <source>
        <dbReference type="ARBA" id="ARBA00022801"/>
    </source>
</evidence>
<comment type="caution">
    <text evidence="5">The sequence shown here is derived from an EMBL/GenBank/DDBJ whole genome shotgun (WGS) entry which is preliminary data.</text>
</comment>
<dbReference type="AlphaFoldDB" id="A0AAE1HZV7"/>
<reference evidence="5" key="2">
    <citation type="journal article" date="2023" name="BMC Genomics">
        <title>Pest status, molecular evolution, and epigenetic factors derived from the genome assembly of Frankliniella fusca, a thysanopteran phytovirus vector.</title>
        <authorList>
            <person name="Catto M.A."/>
            <person name="Labadie P.E."/>
            <person name="Jacobson A.L."/>
            <person name="Kennedy G.G."/>
            <person name="Srinivasan R."/>
            <person name="Hunt B.G."/>
        </authorList>
    </citation>
    <scope>NUCLEOTIDE SEQUENCE</scope>
    <source>
        <strain evidence="5">PL_HMW_Pooled</strain>
    </source>
</reference>
<dbReference type="GO" id="GO:0005975">
    <property type="term" value="P:carbohydrate metabolic process"/>
    <property type="evidence" value="ECO:0007669"/>
    <property type="project" value="InterPro"/>
</dbReference>
<dbReference type="PRINTS" id="PR00131">
    <property type="entry name" value="GLHYDRLASE1"/>
</dbReference>
<dbReference type="Pfam" id="PF00232">
    <property type="entry name" value="Glyco_hydro_1"/>
    <property type="match status" value="1"/>
</dbReference>
<protein>
    <submittedName>
        <fullName evidence="5">Cyanidin 3-O-glucoside 7-O-glucosyltransferase (Acyl-glucose)</fullName>
    </submittedName>
</protein>
<dbReference type="Gene3D" id="3.20.20.80">
    <property type="entry name" value="Glycosidases"/>
    <property type="match status" value="1"/>
</dbReference>
<evidence type="ECO:0000313" key="5">
    <source>
        <dbReference type="EMBL" id="KAK3930689.1"/>
    </source>
</evidence>
<dbReference type="Proteomes" id="UP001219518">
    <property type="component" value="Unassembled WGS sequence"/>
</dbReference>
<dbReference type="GO" id="GO:0008422">
    <property type="term" value="F:beta-glucosidase activity"/>
    <property type="evidence" value="ECO:0007669"/>
    <property type="project" value="TreeGrafter"/>
</dbReference>
<dbReference type="EMBL" id="JAHWGI010001412">
    <property type="protein sequence ID" value="KAK3930689.1"/>
    <property type="molecule type" value="Genomic_DNA"/>
</dbReference>
<dbReference type="InterPro" id="IPR001360">
    <property type="entry name" value="Glyco_hydro_1"/>
</dbReference>
<accession>A0AAE1HZV7</accession>
<dbReference type="InterPro" id="IPR017853">
    <property type="entry name" value="GH"/>
</dbReference>
<evidence type="ECO:0000313" key="6">
    <source>
        <dbReference type="Proteomes" id="UP001219518"/>
    </source>
</evidence>
<reference evidence="5" key="1">
    <citation type="submission" date="2021-07" db="EMBL/GenBank/DDBJ databases">
        <authorList>
            <person name="Catto M.A."/>
            <person name="Jacobson A."/>
            <person name="Kennedy G."/>
            <person name="Labadie P."/>
            <person name="Hunt B.G."/>
            <person name="Srinivasan R."/>
        </authorList>
    </citation>
    <scope>NUCLEOTIDE SEQUENCE</scope>
    <source>
        <strain evidence="5">PL_HMW_Pooled</strain>
        <tissue evidence="5">Head</tissue>
    </source>
</reference>
<name>A0AAE1HZV7_9NEOP</name>
<keyword evidence="2" id="KW-0378">Hydrolase</keyword>
<organism evidence="5 6">
    <name type="scientific">Frankliniella fusca</name>
    <dbReference type="NCBI Taxonomy" id="407009"/>
    <lineage>
        <taxon>Eukaryota</taxon>
        <taxon>Metazoa</taxon>
        <taxon>Ecdysozoa</taxon>
        <taxon>Arthropoda</taxon>
        <taxon>Hexapoda</taxon>
        <taxon>Insecta</taxon>
        <taxon>Pterygota</taxon>
        <taxon>Neoptera</taxon>
        <taxon>Paraneoptera</taxon>
        <taxon>Thysanoptera</taxon>
        <taxon>Terebrantia</taxon>
        <taxon>Thripoidea</taxon>
        <taxon>Thripidae</taxon>
        <taxon>Frankliniella</taxon>
    </lineage>
</organism>
<keyword evidence="6" id="KW-1185">Reference proteome</keyword>
<dbReference type="SUPFAM" id="SSF51445">
    <property type="entry name" value="(Trans)glycosidases"/>
    <property type="match status" value="1"/>
</dbReference>
<evidence type="ECO:0000256" key="4">
    <source>
        <dbReference type="RuleBase" id="RU003690"/>
    </source>
</evidence>
<proteinExistence type="inferred from homology"/>
<dbReference type="PANTHER" id="PTHR10353">
    <property type="entry name" value="GLYCOSYL HYDROLASE"/>
    <property type="match status" value="1"/>
</dbReference>
<sequence length="572" mass="64906">MFVTVPLLRAIVTMLSRGRFILLICAVLGPFKNATSLVLEPSDQRSRTQPTLNFEADEYVDLPDGFLLGAGTSAMQVEGAWNTDGKSESVMDYFLHLDLNGTSYAAMKPPDVAANSYERYKEDVAAAAALKLQVYRFSVSWPRVLPKGDTSEINQAGVDYYNNLINEIISYNIQPMITMNHFDFPLVTMKKTGGWADERIVKAFTEYADFLFKTFGDRVQLWTTINEPNYYCMNFALFDIPGVYKRQPGDDYKCVHHTILAHMETYRLYEQKYKATQKGKIGAAALTLWCRPNSTSYEDIQAAERANLFALGSIYNPVVYGDYPAALKDRVEYYSRKEGLTESRLPKFTEEQKLRLKGSADFLCFNAYMGTTVADGTRAPHPDIGTMESDRDAIEVGTSTKPGFFGDLFMRANPWVLREAPLWIRDNYPGVPLFITENGWGDERVGADPLDDWPRVGYHSQYLQQLIRVAKEDGVKVMGYLVWSLIDTYEWTSNYDRKFGLVHVDYEGGSLNRTLKKSAPFFQEIGIRKRVPKVPFTFVPGSNDEHTGSGSERILMHPSLSVLFVIILSWFH</sequence>
<evidence type="ECO:0000256" key="3">
    <source>
        <dbReference type="ARBA" id="ARBA00023295"/>
    </source>
</evidence>
<comment type="similarity">
    <text evidence="1 4">Belongs to the glycosyl hydrolase 1 family.</text>
</comment>
<gene>
    <name evidence="5" type="ORF">KUF71_024046</name>
</gene>
<dbReference type="PANTHER" id="PTHR10353:SF36">
    <property type="entry name" value="LP05116P"/>
    <property type="match status" value="1"/>
</dbReference>